<dbReference type="EMBL" id="BSDY01000024">
    <property type="protein sequence ID" value="GLI57779.1"/>
    <property type="molecule type" value="Genomic_DNA"/>
</dbReference>
<protein>
    <submittedName>
        <fullName evidence="1">Uncharacterized protein</fullName>
    </submittedName>
</protein>
<evidence type="ECO:0000313" key="1">
    <source>
        <dbReference type="EMBL" id="GLI57779.1"/>
    </source>
</evidence>
<dbReference type="RefSeq" id="WP_281837455.1">
    <property type="nucleotide sequence ID" value="NZ_BSDY01000024.1"/>
</dbReference>
<name>A0A9W6GPN3_9FUSO</name>
<comment type="caution">
    <text evidence="1">The sequence shown here is derived from an EMBL/GenBank/DDBJ whole genome shotgun (WGS) entry which is preliminary data.</text>
</comment>
<proteinExistence type="predicted"/>
<gene>
    <name evidence="1" type="ORF">PM10SUCC1_32930</name>
</gene>
<sequence length="102" mass="11874">MKSLLLESNLSDNELKEEENRSFYKLSFECIPSKNLNIFLEKLLETIDSSDNIQLVFLDEEEEVLQTIDSIKELRNEAGSLFFEEDKVKIELEIAKGKKGMR</sequence>
<reference evidence="1" key="1">
    <citation type="submission" date="2022-12" db="EMBL/GenBank/DDBJ databases">
        <title>Reference genome sequencing for broad-spectrum identification of bacterial and archaeal isolates by mass spectrometry.</title>
        <authorList>
            <person name="Sekiguchi Y."/>
            <person name="Tourlousse D.M."/>
        </authorList>
    </citation>
    <scope>NUCLEOTIDE SEQUENCE</scope>
    <source>
        <strain evidence="1">10succ1</strain>
    </source>
</reference>
<organism evidence="1 2">
    <name type="scientific">Propionigenium maris DSM 9537</name>
    <dbReference type="NCBI Taxonomy" id="1123000"/>
    <lineage>
        <taxon>Bacteria</taxon>
        <taxon>Fusobacteriati</taxon>
        <taxon>Fusobacteriota</taxon>
        <taxon>Fusobacteriia</taxon>
        <taxon>Fusobacteriales</taxon>
        <taxon>Fusobacteriaceae</taxon>
        <taxon>Propionigenium</taxon>
    </lineage>
</organism>
<evidence type="ECO:0000313" key="2">
    <source>
        <dbReference type="Proteomes" id="UP001144471"/>
    </source>
</evidence>
<accession>A0A9W6GPN3</accession>
<keyword evidence="2" id="KW-1185">Reference proteome</keyword>
<dbReference type="Proteomes" id="UP001144471">
    <property type="component" value="Unassembled WGS sequence"/>
</dbReference>
<dbReference type="AlphaFoldDB" id="A0A9W6GPN3"/>